<dbReference type="AlphaFoldDB" id="A0A3M7T8J4"/>
<accession>A0A3M7T8J4</accession>
<name>A0A3M7T8J4_BRAPC</name>
<sequence length="75" mass="8998">MNRVINTGHEIRAQNLGEQEIIYFLKFVNNYDNRTVLYGMSFMKNDDFDNDFKEEMKLSNQPYTEYDSDENSNNK</sequence>
<keyword evidence="2" id="KW-1185">Reference proteome</keyword>
<evidence type="ECO:0000313" key="2">
    <source>
        <dbReference type="Proteomes" id="UP000276133"/>
    </source>
</evidence>
<organism evidence="1 2">
    <name type="scientific">Brachionus plicatilis</name>
    <name type="common">Marine rotifer</name>
    <name type="synonym">Brachionus muelleri</name>
    <dbReference type="NCBI Taxonomy" id="10195"/>
    <lineage>
        <taxon>Eukaryota</taxon>
        <taxon>Metazoa</taxon>
        <taxon>Spiralia</taxon>
        <taxon>Gnathifera</taxon>
        <taxon>Rotifera</taxon>
        <taxon>Eurotatoria</taxon>
        <taxon>Monogononta</taxon>
        <taxon>Pseudotrocha</taxon>
        <taxon>Ploima</taxon>
        <taxon>Brachionidae</taxon>
        <taxon>Brachionus</taxon>
    </lineage>
</organism>
<protein>
    <submittedName>
        <fullName evidence="1">Uncharacterized protein</fullName>
    </submittedName>
</protein>
<dbReference type="Proteomes" id="UP000276133">
    <property type="component" value="Unassembled WGS sequence"/>
</dbReference>
<comment type="caution">
    <text evidence="1">The sequence shown here is derived from an EMBL/GenBank/DDBJ whole genome shotgun (WGS) entry which is preliminary data.</text>
</comment>
<proteinExistence type="predicted"/>
<dbReference type="EMBL" id="REGN01000116">
    <property type="protein sequence ID" value="RNA44366.1"/>
    <property type="molecule type" value="Genomic_DNA"/>
</dbReference>
<evidence type="ECO:0000313" key="1">
    <source>
        <dbReference type="EMBL" id="RNA44366.1"/>
    </source>
</evidence>
<reference evidence="1 2" key="1">
    <citation type="journal article" date="2018" name="Sci. Rep.">
        <title>Genomic signatures of local adaptation to the degree of environmental predictability in rotifers.</title>
        <authorList>
            <person name="Franch-Gras L."/>
            <person name="Hahn C."/>
            <person name="Garcia-Roger E.M."/>
            <person name="Carmona M.J."/>
            <person name="Serra M."/>
            <person name="Gomez A."/>
        </authorList>
    </citation>
    <scope>NUCLEOTIDE SEQUENCE [LARGE SCALE GENOMIC DNA]</scope>
    <source>
        <strain evidence="1">HYR1</strain>
    </source>
</reference>
<gene>
    <name evidence="1" type="ORF">BpHYR1_051278</name>
</gene>